<feature type="domain" description="GFO/IDH/MocA-like oxidoreductase" evidence="2">
    <location>
        <begin position="159"/>
        <end position="288"/>
    </location>
</feature>
<sequence length="392" mass="44392">MVDVLIIGAGMYVCGRGTDTYGTILPAVMEAKKQGYVGKISVVSTCKKSVGFLSQKLKEINRLMGTNINIDTYPKEGKDRFSYRNALDNLSDGSCVILSVPDHLHYQIAKELIEAKKNNLVVKPLTSKVDENIELIKLANKNNVYGAVEFHKRYDLANLKVKKIINDGNIGDLLYTIVEYSQRKIMPEEMFKNWIKETNIFQYLAVHYVDIIYFITRAKPLRVSAVGQMNSLANKGINTYDSIQAILEWENTEGKLFTSTFLVNWIDPSQTSAMSYQSIKFIGTEGRYESDQKNRGNQVITEDGIEDINPYFTQIYPTAEGFEEFRGYGIDSILTFIKDCNDLNNKEVSVNELQSKRPSFSEALISTAVVEATNRSLMDNGRWKKIELPVVK</sequence>
<dbReference type="Proteomes" id="UP000665020">
    <property type="component" value="Chromosome"/>
</dbReference>
<dbReference type="GO" id="GO:0006740">
    <property type="term" value="P:NADPH regeneration"/>
    <property type="evidence" value="ECO:0007669"/>
    <property type="project" value="TreeGrafter"/>
</dbReference>
<keyword evidence="4" id="KW-1185">Reference proteome</keyword>
<dbReference type="InterPro" id="IPR055170">
    <property type="entry name" value="GFO_IDH_MocA-like_dom"/>
</dbReference>
<dbReference type="SUPFAM" id="SSF55347">
    <property type="entry name" value="Glyceraldehyde-3-phosphate dehydrogenase-like, C-terminal domain"/>
    <property type="match status" value="1"/>
</dbReference>
<protein>
    <submittedName>
        <fullName evidence="3">Gfo/Idh/MocA family oxidoreductase</fullName>
    </submittedName>
</protein>
<dbReference type="InterPro" id="IPR000683">
    <property type="entry name" value="Gfo/Idh/MocA-like_OxRdtase_N"/>
</dbReference>
<dbReference type="Pfam" id="PF01408">
    <property type="entry name" value="GFO_IDH_MocA"/>
    <property type="match status" value="1"/>
</dbReference>
<dbReference type="RefSeq" id="WP_230868617.1">
    <property type="nucleotide sequence ID" value="NZ_CP046640.1"/>
</dbReference>
<dbReference type="Gene3D" id="3.40.50.720">
    <property type="entry name" value="NAD(P)-binding Rossmann-like Domain"/>
    <property type="match status" value="1"/>
</dbReference>
<dbReference type="PANTHER" id="PTHR42840">
    <property type="entry name" value="NAD(P)-BINDING ROSSMANN-FOLD SUPERFAMILY PROTEIN-RELATED"/>
    <property type="match status" value="1"/>
</dbReference>
<dbReference type="PANTHER" id="PTHR42840:SF6">
    <property type="entry name" value="BINDING ROSSMANN FOLD OXIDOREDUCTASE, PUTATIVE (AFU_ORTHOLOGUE AFUA_3G11930)-RELATED"/>
    <property type="match status" value="1"/>
</dbReference>
<evidence type="ECO:0000313" key="3">
    <source>
        <dbReference type="EMBL" id="QTL96946.1"/>
    </source>
</evidence>
<gene>
    <name evidence="3" type="ORF">GM661_02620</name>
</gene>
<dbReference type="Gene3D" id="3.30.360.10">
    <property type="entry name" value="Dihydrodipicolinate Reductase, domain 2"/>
    <property type="match status" value="1"/>
</dbReference>
<reference evidence="3" key="1">
    <citation type="submission" date="2019-12" db="EMBL/GenBank/DDBJ databases">
        <authorList>
            <person name="zhang j."/>
            <person name="sun C.M."/>
        </authorList>
    </citation>
    <scope>NUCLEOTIDE SEQUENCE</scope>
    <source>
        <strain evidence="3">NS-1</strain>
    </source>
</reference>
<evidence type="ECO:0000259" key="2">
    <source>
        <dbReference type="Pfam" id="PF22725"/>
    </source>
</evidence>
<dbReference type="KEGG" id="ifn:GM661_02620"/>
<evidence type="ECO:0000313" key="4">
    <source>
        <dbReference type="Proteomes" id="UP000665020"/>
    </source>
</evidence>
<organism evidence="3 4">
    <name type="scientific">Iocasia fonsfrigidae</name>
    <dbReference type="NCBI Taxonomy" id="2682810"/>
    <lineage>
        <taxon>Bacteria</taxon>
        <taxon>Bacillati</taxon>
        <taxon>Bacillota</taxon>
        <taxon>Clostridia</taxon>
        <taxon>Halanaerobiales</taxon>
        <taxon>Halanaerobiaceae</taxon>
        <taxon>Iocasia</taxon>
    </lineage>
</organism>
<accession>A0A8A7K5H1</accession>
<dbReference type="GO" id="GO:0005737">
    <property type="term" value="C:cytoplasm"/>
    <property type="evidence" value="ECO:0007669"/>
    <property type="project" value="TreeGrafter"/>
</dbReference>
<feature type="domain" description="Gfo/Idh/MocA-like oxidoreductase N-terminal" evidence="1">
    <location>
        <begin position="35"/>
        <end position="148"/>
    </location>
</feature>
<name>A0A8A7K5H1_9FIRM</name>
<dbReference type="GO" id="GO:0016491">
    <property type="term" value="F:oxidoreductase activity"/>
    <property type="evidence" value="ECO:0007669"/>
    <property type="project" value="TreeGrafter"/>
</dbReference>
<dbReference type="EMBL" id="CP046640">
    <property type="protein sequence ID" value="QTL96946.1"/>
    <property type="molecule type" value="Genomic_DNA"/>
</dbReference>
<dbReference type="SUPFAM" id="SSF51735">
    <property type="entry name" value="NAD(P)-binding Rossmann-fold domains"/>
    <property type="match status" value="1"/>
</dbReference>
<evidence type="ECO:0000259" key="1">
    <source>
        <dbReference type="Pfam" id="PF01408"/>
    </source>
</evidence>
<dbReference type="InterPro" id="IPR036291">
    <property type="entry name" value="NAD(P)-bd_dom_sf"/>
</dbReference>
<dbReference type="Pfam" id="PF22725">
    <property type="entry name" value="GFO_IDH_MocA_C3"/>
    <property type="match status" value="1"/>
</dbReference>
<dbReference type="GO" id="GO:0000166">
    <property type="term" value="F:nucleotide binding"/>
    <property type="evidence" value="ECO:0007669"/>
    <property type="project" value="InterPro"/>
</dbReference>
<proteinExistence type="predicted"/>
<dbReference type="AlphaFoldDB" id="A0A8A7K5H1"/>